<dbReference type="Proteomes" id="UP000076480">
    <property type="component" value="Unassembled WGS sequence"/>
</dbReference>
<comment type="caution">
    <text evidence="1">The sequence shown here is derived from an EMBL/GenBank/DDBJ whole genome shotgun (WGS) entry which is preliminary data.</text>
</comment>
<accession>A0A166H0P3</accession>
<keyword evidence="2" id="KW-1185">Reference proteome</keyword>
<proteinExistence type="predicted"/>
<evidence type="ECO:0000313" key="2">
    <source>
        <dbReference type="Proteomes" id="UP000076480"/>
    </source>
</evidence>
<sequence>MKASVIHSCTGAVNVHFEHQVHKQPFCKPVFEKTIIDSTGCMIFRILNAIADAIKMRENVLDTAESDTVR</sequence>
<dbReference type="EMBL" id="JYDC01000038">
    <property type="protein sequence ID" value="KZL41104.1"/>
    <property type="molecule type" value="Genomic_DNA"/>
</dbReference>
<reference evidence="1 2" key="1">
    <citation type="submission" date="2015-02" db="EMBL/GenBank/DDBJ databases">
        <title>Draft genome sequence of Lactobacillus collinoides CUPV2371 isolated from a natural cider, the first genome sequence of a strain of this species.</title>
        <authorList>
            <person name="Puertas A.I."/>
            <person name="Spano G."/>
            <person name="Capozzi V."/>
            <person name="Lamontanara A."/>
            <person name="Orru L."/>
            <person name="Duenas M.T."/>
        </authorList>
    </citation>
    <scope>NUCLEOTIDE SEQUENCE [LARGE SCALE GENOMIC DNA]</scope>
    <source>
        <strain evidence="1 2">237</strain>
    </source>
</reference>
<dbReference type="AlphaFoldDB" id="A0A166H0P3"/>
<evidence type="ECO:0000313" key="1">
    <source>
        <dbReference type="EMBL" id="KZL41104.1"/>
    </source>
</evidence>
<protein>
    <submittedName>
        <fullName evidence="1">Uncharacterized protein</fullName>
    </submittedName>
</protein>
<gene>
    <name evidence="1" type="ORF">TY91_07635</name>
</gene>
<organism evidence="1 2">
    <name type="scientific">Secundilactobacillus collinoides</name>
    <name type="common">Lactobacillus collinoides</name>
    <dbReference type="NCBI Taxonomy" id="33960"/>
    <lineage>
        <taxon>Bacteria</taxon>
        <taxon>Bacillati</taxon>
        <taxon>Bacillota</taxon>
        <taxon>Bacilli</taxon>
        <taxon>Lactobacillales</taxon>
        <taxon>Lactobacillaceae</taxon>
        <taxon>Secundilactobacillus</taxon>
    </lineage>
</organism>
<name>A0A166H0P3_SECCO</name>
<dbReference type="PATRIC" id="fig|33960.6.peg.2092"/>